<dbReference type="InterPro" id="IPR015590">
    <property type="entry name" value="Aldehyde_DH_dom"/>
</dbReference>
<evidence type="ECO:0000259" key="1">
    <source>
        <dbReference type="Pfam" id="PF00171"/>
    </source>
</evidence>
<dbReference type="GeneID" id="124294195"/>
<dbReference type="SUPFAM" id="SSF53720">
    <property type="entry name" value="ALDH-like"/>
    <property type="match status" value="1"/>
</dbReference>
<dbReference type="InterPro" id="IPR016163">
    <property type="entry name" value="Ald_DH_C"/>
</dbReference>
<name>A0ABM3G2X4_NEOLC</name>
<reference evidence="3" key="1">
    <citation type="submission" date="2025-08" db="UniProtKB">
        <authorList>
            <consortium name="RefSeq"/>
        </authorList>
    </citation>
    <scope>IDENTIFICATION</scope>
    <source>
        <tissue evidence="3">Thorax and Abdomen</tissue>
    </source>
</reference>
<gene>
    <name evidence="3" type="primary">LOC124294195</name>
</gene>
<keyword evidence="2" id="KW-1185">Reference proteome</keyword>
<proteinExistence type="predicted"/>
<dbReference type="Gene3D" id="3.40.605.10">
    <property type="entry name" value="Aldehyde Dehydrogenase, Chain A, domain 1"/>
    <property type="match status" value="1"/>
</dbReference>
<sequence length="114" mass="12461">MNTPKGIPNPKTKYTKIFGSVEPILELETFEEVSRSSDNVYGLSAGVITKNIKITLEYATAIEVGSVNQCNAMTAQTPLGGFKQCGRTRIGKGKVGRCLPSNQNYSDYKTPFNH</sequence>
<dbReference type="InterPro" id="IPR016162">
    <property type="entry name" value="Ald_DH_N"/>
</dbReference>
<organism evidence="2 3">
    <name type="scientific">Neodiprion lecontei</name>
    <name type="common">Redheaded pine sawfly</name>
    <dbReference type="NCBI Taxonomy" id="441921"/>
    <lineage>
        <taxon>Eukaryota</taxon>
        <taxon>Metazoa</taxon>
        <taxon>Ecdysozoa</taxon>
        <taxon>Arthropoda</taxon>
        <taxon>Hexapoda</taxon>
        <taxon>Insecta</taxon>
        <taxon>Pterygota</taxon>
        <taxon>Neoptera</taxon>
        <taxon>Endopterygota</taxon>
        <taxon>Hymenoptera</taxon>
        <taxon>Tenthredinoidea</taxon>
        <taxon>Diprionidae</taxon>
        <taxon>Diprioninae</taxon>
        <taxon>Neodiprion</taxon>
    </lineage>
</organism>
<dbReference type="RefSeq" id="XP_046594605.1">
    <property type="nucleotide sequence ID" value="XM_046738649.1"/>
</dbReference>
<dbReference type="InterPro" id="IPR016161">
    <property type="entry name" value="Ald_DH/histidinol_DH"/>
</dbReference>
<protein>
    <submittedName>
        <fullName evidence="3">Aldehyde dehydrogenase 1A1-like</fullName>
    </submittedName>
</protein>
<evidence type="ECO:0000313" key="3">
    <source>
        <dbReference type="RefSeq" id="XP_046594605.1"/>
    </source>
</evidence>
<evidence type="ECO:0000313" key="2">
    <source>
        <dbReference type="Proteomes" id="UP000829291"/>
    </source>
</evidence>
<feature type="domain" description="Aldehyde dehydrogenase" evidence="1">
    <location>
        <begin position="15"/>
        <end position="89"/>
    </location>
</feature>
<dbReference type="Proteomes" id="UP000829291">
    <property type="component" value="Chromosome 1"/>
</dbReference>
<dbReference type="Gene3D" id="3.40.309.10">
    <property type="entry name" value="Aldehyde Dehydrogenase, Chain A, domain 2"/>
    <property type="match status" value="1"/>
</dbReference>
<dbReference type="Pfam" id="PF00171">
    <property type="entry name" value="Aldedh"/>
    <property type="match status" value="1"/>
</dbReference>
<dbReference type="PANTHER" id="PTHR11699">
    <property type="entry name" value="ALDEHYDE DEHYDROGENASE-RELATED"/>
    <property type="match status" value="1"/>
</dbReference>
<accession>A0ABM3G2X4</accession>